<protein>
    <submittedName>
        <fullName evidence="2">Uncharacterized protein</fullName>
    </submittedName>
</protein>
<sequence>MKSNDPPDAYLKTEGDHANQWGIYKSRPKWGIRPSVASKCDRSENQMSSNHPSSNARSKSSMSTTESGPQIEEASLGREHDDI</sequence>
<keyword evidence="3" id="KW-1185">Reference proteome</keyword>
<accession>A0ABY9D0M8</accession>
<evidence type="ECO:0000256" key="1">
    <source>
        <dbReference type="SAM" id="MobiDB-lite"/>
    </source>
</evidence>
<gene>
    <name evidence="2" type="ORF">VitviT2T_018491</name>
</gene>
<dbReference type="Proteomes" id="UP001227230">
    <property type="component" value="Chromosome 12"/>
</dbReference>
<feature type="region of interest" description="Disordered" evidence="1">
    <location>
        <begin position="1"/>
        <end position="20"/>
    </location>
</feature>
<name>A0ABY9D0M8_VITVI</name>
<reference evidence="2 3" key="1">
    <citation type="journal article" date="2023" name="Hortic Res">
        <title>The complete reference genome for grapevine (Vitis vinifera L.) genetics and breeding.</title>
        <authorList>
            <person name="Shi X."/>
            <person name="Cao S."/>
            <person name="Wang X."/>
            <person name="Huang S."/>
            <person name="Wang Y."/>
            <person name="Liu Z."/>
            <person name="Liu W."/>
            <person name="Leng X."/>
            <person name="Peng Y."/>
            <person name="Wang N."/>
            <person name="Wang Y."/>
            <person name="Ma Z."/>
            <person name="Xu X."/>
            <person name="Zhang F."/>
            <person name="Xue H."/>
            <person name="Zhong H."/>
            <person name="Wang Y."/>
            <person name="Zhang K."/>
            <person name="Velt A."/>
            <person name="Avia K."/>
            <person name="Holtgrawe D."/>
            <person name="Grimplet J."/>
            <person name="Matus J.T."/>
            <person name="Ware D."/>
            <person name="Wu X."/>
            <person name="Wang H."/>
            <person name="Liu C."/>
            <person name="Fang Y."/>
            <person name="Rustenholz C."/>
            <person name="Cheng Z."/>
            <person name="Xiao H."/>
            <person name="Zhou Y."/>
        </authorList>
    </citation>
    <scope>NUCLEOTIDE SEQUENCE [LARGE SCALE GENOMIC DNA]</scope>
    <source>
        <strain evidence="3">cv. Pinot noir / PN40024</strain>
        <tissue evidence="2">Leaf</tissue>
    </source>
</reference>
<dbReference type="EMBL" id="CP126659">
    <property type="protein sequence ID" value="WKA00101.1"/>
    <property type="molecule type" value="Genomic_DNA"/>
</dbReference>
<feature type="compositionally biased region" description="Polar residues" evidence="1">
    <location>
        <begin position="45"/>
        <end position="68"/>
    </location>
</feature>
<proteinExistence type="predicted"/>
<feature type="region of interest" description="Disordered" evidence="1">
    <location>
        <begin position="25"/>
        <end position="83"/>
    </location>
</feature>
<evidence type="ECO:0000313" key="3">
    <source>
        <dbReference type="Proteomes" id="UP001227230"/>
    </source>
</evidence>
<organism evidence="2 3">
    <name type="scientific">Vitis vinifera</name>
    <name type="common">Grape</name>
    <dbReference type="NCBI Taxonomy" id="29760"/>
    <lineage>
        <taxon>Eukaryota</taxon>
        <taxon>Viridiplantae</taxon>
        <taxon>Streptophyta</taxon>
        <taxon>Embryophyta</taxon>
        <taxon>Tracheophyta</taxon>
        <taxon>Spermatophyta</taxon>
        <taxon>Magnoliopsida</taxon>
        <taxon>eudicotyledons</taxon>
        <taxon>Gunneridae</taxon>
        <taxon>Pentapetalae</taxon>
        <taxon>rosids</taxon>
        <taxon>Vitales</taxon>
        <taxon>Vitaceae</taxon>
        <taxon>Viteae</taxon>
        <taxon>Vitis</taxon>
    </lineage>
</organism>
<evidence type="ECO:0000313" key="2">
    <source>
        <dbReference type="EMBL" id="WKA00101.1"/>
    </source>
</evidence>